<dbReference type="InterPro" id="IPR011010">
    <property type="entry name" value="DNA_brk_join_enz"/>
</dbReference>
<evidence type="ECO:0000256" key="3">
    <source>
        <dbReference type="ARBA" id="ARBA00023125"/>
    </source>
</evidence>
<reference evidence="9 10" key="1">
    <citation type="journal article" date="2019" name="Int. J. Syst. Evol. Microbiol.">
        <title>The Global Catalogue of Microorganisms (GCM) 10K type strain sequencing project: providing services to taxonomists for standard genome sequencing and annotation.</title>
        <authorList>
            <consortium name="The Broad Institute Genomics Platform"/>
            <consortium name="The Broad Institute Genome Sequencing Center for Infectious Disease"/>
            <person name="Wu L."/>
            <person name="Ma J."/>
        </authorList>
    </citation>
    <scope>NUCLEOTIDE SEQUENCE [LARGE SCALE GENOMIC DNA]</scope>
    <source>
        <strain evidence="9 10">JCM 15503</strain>
    </source>
</reference>
<evidence type="ECO:0000256" key="2">
    <source>
        <dbReference type="ARBA" id="ARBA00022908"/>
    </source>
</evidence>
<proteinExistence type="inferred from homology"/>
<dbReference type="PROSITE" id="PS51900">
    <property type="entry name" value="CB"/>
    <property type="match status" value="1"/>
</dbReference>
<dbReference type="PROSITE" id="PS51898">
    <property type="entry name" value="TYR_RECOMBINASE"/>
    <property type="match status" value="1"/>
</dbReference>
<name>A0ABN1JKM4_9BURK</name>
<evidence type="ECO:0000256" key="5">
    <source>
        <dbReference type="PROSITE-ProRule" id="PRU01248"/>
    </source>
</evidence>
<protein>
    <recommendedName>
        <fullName evidence="11">Tyrosine-type recombinase/integrase</fullName>
    </recommendedName>
</protein>
<dbReference type="SUPFAM" id="SSF56349">
    <property type="entry name" value="DNA breaking-rejoining enzymes"/>
    <property type="match status" value="1"/>
</dbReference>
<comment type="similarity">
    <text evidence="1">Belongs to the 'phage' integrase family.</text>
</comment>
<dbReference type="InterPro" id="IPR013762">
    <property type="entry name" value="Integrase-like_cat_sf"/>
</dbReference>
<evidence type="ECO:0000256" key="1">
    <source>
        <dbReference type="ARBA" id="ARBA00008857"/>
    </source>
</evidence>
<comment type="caution">
    <text evidence="9">The sequence shown here is derived from an EMBL/GenBank/DDBJ whole genome shotgun (WGS) entry which is preliminary data.</text>
</comment>
<dbReference type="PANTHER" id="PTHR30349:SF41">
    <property type="entry name" value="INTEGRASE_RECOMBINASE PROTEIN MJ0367-RELATED"/>
    <property type="match status" value="1"/>
</dbReference>
<feature type="domain" description="Core-binding (CB)" evidence="8">
    <location>
        <begin position="303"/>
        <end position="407"/>
    </location>
</feature>
<evidence type="ECO:0000256" key="4">
    <source>
        <dbReference type="ARBA" id="ARBA00023172"/>
    </source>
</evidence>
<accession>A0ABN1JKM4</accession>
<dbReference type="Pfam" id="PF12482">
    <property type="entry name" value="DUF3701"/>
    <property type="match status" value="1"/>
</dbReference>
<keyword evidence="2" id="KW-0229">DNA integration</keyword>
<dbReference type="Pfam" id="PF00589">
    <property type="entry name" value="Phage_integrase"/>
    <property type="match status" value="1"/>
</dbReference>
<keyword evidence="3 5" id="KW-0238">DNA-binding</keyword>
<dbReference type="InterPro" id="IPR010998">
    <property type="entry name" value="Integrase_recombinase_N"/>
</dbReference>
<dbReference type="InterPro" id="IPR022169">
    <property type="entry name" value="DUF3701"/>
</dbReference>
<evidence type="ECO:0000259" key="7">
    <source>
        <dbReference type="PROSITE" id="PS51898"/>
    </source>
</evidence>
<dbReference type="Proteomes" id="UP001500279">
    <property type="component" value="Unassembled WGS sequence"/>
</dbReference>
<dbReference type="Gene3D" id="1.10.150.130">
    <property type="match status" value="1"/>
</dbReference>
<evidence type="ECO:0000256" key="6">
    <source>
        <dbReference type="SAM" id="MobiDB-lite"/>
    </source>
</evidence>
<evidence type="ECO:0000313" key="10">
    <source>
        <dbReference type="Proteomes" id="UP001500279"/>
    </source>
</evidence>
<dbReference type="InterPro" id="IPR002104">
    <property type="entry name" value="Integrase_catalytic"/>
</dbReference>
<feature type="compositionally biased region" description="Low complexity" evidence="6">
    <location>
        <begin position="237"/>
        <end position="250"/>
    </location>
</feature>
<evidence type="ECO:0000313" key="9">
    <source>
        <dbReference type="EMBL" id="GAA0741750.1"/>
    </source>
</evidence>
<evidence type="ECO:0000259" key="8">
    <source>
        <dbReference type="PROSITE" id="PS51900"/>
    </source>
</evidence>
<dbReference type="InterPro" id="IPR050090">
    <property type="entry name" value="Tyrosine_recombinase_XerCD"/>
</dbReference>
<dbReference type="InterPro" id="IPR044068">
    <property type="entry name" value="CB"/>
</dbReference>
<sequence length="642" mass="70831">MAEGLPIAVSAQRYLGIEHGNQAVGAHRQVVDHLRSLARRRGDKAWRLVGLTIRLRDHAGQPSLEDFVAERDLEDWSEAEVLQLYAEAYPNDRRADRRQRLRERQLQLLRALELTATETPRPEDPLDAWLDPQMAERLMRAGLVCLGDLQARVARGGHWWRGLASIGQIKAQRLAQHLQSLLPPSSTPPAANRRFALAMRGQPEGAGSPAQDGTAGRHPSVEIVARQEADRPIRGDTTAQRPPARTPPAAFSEVDAPTSGLDTFFSPKQGIKGLAGQVADSVAFDNPPPTLPRSTSPPLISARNDLEAIQAWIAARAGASTTATSYRREALRLLLWLNEVRRKGLRETDVDDCLAYMAFLENLPADWISRRHSGVMGEGWAPFRGPLSLASRRQAVIVLGSFFRWLVDVGYLAARNPWTLVNRRTGDDALRHELDSRAFTPEAWQAMLACIQAQAPSPSRDRMLFVLGFVEATGLRAAELLSAKLGAFRSHKGRLALQVHGKGARNRVVAVPGQAEQALQTYLTQRGLPAMVLAAPPELPLVASAADPLAPIGYQALYQTVKRWVMLALRQSSLAPTELAIAMKASPHWLRHTFGTRALERKAPLEVVQRQLGHADPRTTMRYARAQLERLQAEMNEAFGGN</sequence>
<dbReference type="CDD" id="cd00397">
    <property type="entry name" value="DNA_BRE_C"/>
    <property type="match status" value="1"/>
</dbReference>
<feature type="domain" description="Tyr recombinase" evidence="7">
    <location>
        <begin position="434"/>
        <end position="636"/>
    </location>
</feature>
<dbReference type="PANTHER" id="PTHR30349">
    <property type="entry name" value="PHAGE INTEGRASE-RELATED"/>
    <property type="match status" value="1"/>
</dbReference>
<keyword evidence="4" id="KW-0233">DNA recombination</keyword>
<evidence type="ECO:0008006" key="11">
    <source>
        <dbReference type="Google" id="ProtNLM"/>
    </source>
</evidence>
<feature type="compositionally biased region" description="Basic and acidic residues" evidence="6">
    <location>
        <begin position="225"/>
        <end position="234"/>
    </location>
</feature>
<dbReference type="EMBL" id="BAAAEW010000003">
    <property type="protein sequence ID" value="GAA0741750.1"/>
    <property type="molecule type" value="Genomic_DNA"/>
</dbReference>
<gene>
    <name evidence="9" type="ORF">GCM10009107_04640</name>
</gene>
<keyword evidence="10" id="KW-1185">Reference proteome</keyword>
<dbReference type="RefSeq" id="WP_141284955.1">
    <property type="nucleotide sequence ID" value="NZ_VIDT01000018.1"/>
</dbReference>
<feature type="region of interest" description="Disordered" evidence="6">
    <location>
        <begin position="225"/>
        <end position="257"/>
    </location>
</feature>
<organism evidence="9 10">
    <name type="scientific">Ideonella azotifigens</name>
    <dbReference type="NCBI Taxonomy" id="513160"/>
    <lineage>
        <taxon>Bacteria</taxon>
        <taxon>Pseudomonadati</taxon>
        <taxon>Pseudomonadota</taxon>
        <taxon>Betaproteobacteria</taxon>
        <taxon>Burkholderiales</taxon>
        <taxon>Sphaerotilaceae</taxon>
        <taxon>Ideonella</taxon>
    </lineage>
</organism>
<dbReference type="Gene3D" id="1.10.443.10">
    <property type="entry name" value="Intergrase catalytic core"/>
    <property type="match status" value="1"/>
</dbReference>